<comment type="caution">
    <text evidence="2">The sequence shown here is derived from an EMBL/GenBank/DDBJ whole genome shotgun (WGS) entry which is preliminary data.</text>
</comment>
<reference evidence="2" key="1">
    <citation type="submission" date="2021-02" db="EMBL/GenBank/DDBJ databases">
        <title>Natronogracilivirga saccharolytica gen. nov. sp. nov. a new anaerobic, haloalkiliphilic carbohydrate-fermenting bacterium from soda lake and proposing of Cyclonatronumiaceae fam. nov. in the phylum Balneolaeota.</title>
        <authorList>
            <person name="Zhilina T.N."/>
            <person name="Sorokin D.Y."/>
            <person name="Zavarzina D.G."/>
            <person name="Toshchakov S.V."/>
            <person name="Kublanov I.V."/>
        </authorList>
    </citation>
    <scope>NUCLEOTIDE SEQUENCE</scope>
    <source>
        <strain evidence="2">Z-1702</strain>
    </source>
</reference>
<dbReference type="Gene3D" id="2.40.128.270">
    <property type="match status" value="1"/>
</dbReference>
<accession>A0A8J7S805</accession>
<dbReference type="AlphaFoldDB" id="A0A8J7S805"/>
<feature type="domain" description="DUF306" evidence="1">
    <location>
        <begin position="35"/>
        <end position="100"/>
    </location>
</feature>
<name>A0A8J7S805_9BACT</name>
<evidence type="ECO:0000259" key="1">
    <source>
        <dbReference type="Pfam" id="PF03724"/>
    </source>
</evidence>
<gene>
    <name evidence="2" type="ORF">NATSA_04200</name>
</gene>
<dbReference type="InterPro" id="IPR005184">
    <property type="entry name" value="DUF306_Meta_HslJ"/>
</dbReference>
<evidence type="ECO:0000313" key="3">
    <source>
        <dbReference type="Proteomes" id="UP000673975"/>
    </source>
</evidence>
<dbReference type="InterPro" id="IPR038670">
    <property type="entry name" value="HslJ-like_sf"/>
</dbReference>
<protein>
    <submittedName>
        <fullName evidence="2">META domain-containing protein</fullName>
    </submittedName>
</protein>
<dbReference type="Proteomes" id="UP000673975">
    <property type="component" value="Unassembled WGS sequence"/>
</dbReference>
<dbReference type="Pfam" id="PF03724">
    <property type="entry name" value="META"/>
    <property type="match status" value="1"/>
</dbReference>
<sequence>MLFLSAALLAGCDLMRADSGDREQPGRTLDEAAGIIWTLERWDTGETDLRRDDLPDFNLVFNDSTHFQGDDGCNKYYGEFTVENDSVNPSAVYSTQIACDFATFPYDHLTQPFLPEFGHDELTIKSGDGIYHYRSSHPEEVAGTPMVATRWRLSGSTDREIDNFEGNMTPELSLNADRTFAINWYWDADDSVFDSYRIKGYWGIAEDGEFRFYETGSRGGSAGQSQVMSRLTNVTYYRVVDRQLVLFDEESGDEHRFRPDQKD</sequence>
<proteinExistence type="predicted"/>
<keyword evidence="3" id="KW-1185">Reference proteome</keyword>
<evidence type="ECO:0000313" key="2">
    <source>
        <dbReference type="EMBL" id="MBP3191861.1"/>
    </source>
</evidence>
<dbReference type="EMBL" id="JAFIDN010000002">
    <property type="protein sequence ID" value="MBP3191861.1"/>
    <property type="molecule type" value="Genomic_DNA"/>
</dbReference>
<organism evidence="2 3">
    <name type="scientific">Natronogracilivirga saccharolytica</name>
    <dbReference type="NCBI Taxonomy" id="2812953"/>
    <lineage>
        <taxon>Bacteria</taxon>
        <taxon>Pseudomonadati</taxon>
        <taxon>Balneolota</taxon>
        <taxon>Balneolia</taxon>
        <taxon>Balneolales</taxon>
        <taxon>Cyclonatronaceae</taxon>
        <taxon>Natronogracilivirga</taxon>
    </lineage>
</organism>